<sequence>MMMMICRGGYDKLLFPEEAARFVGEGGGGELLPEEDEYERRFPTTFGCFFLKELHGRARDAEEVSGCGGVEI</sequence>
<comment type="caution">
    <text evidence="1">The sequence shown here is derived from an EMBL/GenBank/DDBJ whole genome shotgun (WGS) entry which is preliminary data.</text>
</comment>
<proteinExistence type="predicted"/>
<keyword evidence="2" id="KW-1185">Reference proteome</keyword>
<name>A0A5N6P418_9ASTR</name>
<evidence type="ECO:0000313" key="2">
    <source>
        <dbReference type="Proteomes" id="UP000326396"/>
    </source>
</evidence>
<dbReference type="EMBL" id="SZYD01000007">
    <property type="protein sequence ID" value="KAD5803391.1"/>
    <property type="molecule type" value="Genomic_DNA"/>
</dbReference>
<dbReference type="AlphaFoldDB" id="A0A5N6P418"/>
<dbReference type="Proteomes" id="UP000326396">
    <property type="component" value="Linkage Group LG15"/>
</dbReference>
<accession>A0A5N6P418</accession>
<organism evidence="1 2">
    <name type="scientific">Mikania micrantha</name>
    <name type="common">bitter vine</name>
    <dbReference type="NCBI Taxonomy" id="192012"/>
    <lineage>
        <taxon>Eukaryota</taxon>
        <taxon>Viridiplantae</taxon>
        <taxon>Streptophyta</taxon>
        <taxon>Embryophyta</taxon>
        <taxon>Tracheophyta</taxon>
        <taxon>Spermatophyta</taxon>
        <taxon>Magnoliopsida</taxon>
        <taxon>eudicotyledons</taxon>
        <taxon>Gunneridae</taxon>
        <taxon>Pentapetalae</taxon>
        <taxon>asterids</taxon>
        <taxon>campanulids</taxon>
        <taxon>Asterales</taxon>
        <taxon>Asteraceae</taxon>
        <taxon>Asteroideae</taxon>
        <taxon>Heliantheae alliance</taxon>
        <taxon>Eupatorieae</taxon>
        <taxon>Mikania</taxon>
    </lineage>
</organism>
<gene>
    <name evidence="1" type="ORF">E3N88_14751</name>
</gene>
<protein>
    <submittedName>
        <fullName evidence="1">Uncharacterized protein</fullName>
    </submittedName>
</protein>
<reference evidence="1 2" key="1">
    <citation type="submission" date="2019-05" db="EMBL/GenBank/DDBJ databases">
        <title>Mikania micrantha, genome provides insights into the molecular mechanism of rapid growth.</title>
        <authorList>
            <person name="Liu B."/>
        </authorList>
    </citation>
    <scope>NUCLEOTIDE SEQUENCE [LARGE SCALE GENOMIC DNA]</scope>
    <source>
        <strain evidence="1">NLD-2019</strain>
        <tissue evidence="1">Leaf</tissue>
    </source>
</reference>
<evidence type="ECO:0000313" key="1">
    <source>
        <dbReference type="EMBL" id="KAD5803391.1"/>
    </source>
</evidence>